<feature type="transmembrane region" description="Helical" evidence="7">
    <location>
        <begin position="200"/>
        <end position="218"/>
    </location>
</feature>
<dbReference type="EMBL" id="NGFP01000134">
    <property type="protein sequence ID" value="OUC93508.1"/>
    <property type="molecule type" value="Genomic_DNA"/>
</dbReference>
<evidence type="ECO:0000313" key="10">
    <source>
        <dbReference type="Proteomes" id="UP000194761"/>
    </source>
</evidence>
<keyword evidence="4 7" id="KW-1133">Transmembrane helix</keyword>
<name>A0A243RFI6_9ACTN</name>
<keyword evidence="10" id="KW-1185">Reference proteome</keyword>
<dbReference type="PANTHER" id="PTHR30572">
    <property type="entry name" value="MEMBRANE COMPONENT OF TRANSPORTER-RELATED"/>
    <property type="match status" value="1"/>
</dbReference>
<comment type="similarity">
    <text evidence="6">Belongs to the ABC-4 integral membrane protein family.</text>
</comment>
<feature type="transmembrane region" description="Helical" evidence="7">
    <location>
        <begin position="502"/>
        <end position="524"/>
    </location>
</feature>
<dbReference type="Proteomes" id="UP000194761">
    <property type="component" value="Unassembled WGS sequence"/>
</dbReference>
<organism evidence="9 10">
    <name type="scientific">Streptosporangium minutum</name>
    <dbReference type="NCBI Taxonomy" id="569862"/>
    <lineage>
        <taxon>Bacteria</taxon>
        <taxon>Bacillati</taxon>
        <taxon>Actinomycetota</taxon>
        <taxon>Actinomycetes</taxon>
        <taxon>Streptosporangiales</taxon>
        <taxon>Streptosporangiaceae</taxon>
        <taxon>Streptosporangium</taxon>
    </lineage>
</organism>
<reference evidence="9 10" key="1">
    <citation type="submission" date="2017-05" db="EMBL/GenBank/DDBJ databases">
        <title>Biotechnological potential of actinobacteria isolated from South African environments.</title>
        <authorList>
            <person name="Le Roes-Hill M."/>
            <person name="Prins A."/>
            <person name="Durrell K.A."/>
        </authorList>
    </citation>
    <scope>NUCLEOTIDE SEQUENCE [LARGE SCALE GENOMIC DNA]</scope>
    <source>
        <strain evidence="9">M26</strain>
    </source>
</reference>
<feature type="transmembrane region" description="Helical" evidence="7">
    <location>
        <begin position="154"/>
        <end position="172"/>
    </location>
</feature>
<dbReference type="AlphaFoldDB" id="A0A243RFI6"/>
<feature type="transmembrane region" description="Helical" evidence="7">
    <location>
        <begin position="299"/>
        <end position="319"/>
    </location>
</feature>
<evidence type="ECO:0000256" key="6">
    <source>
        <dbReference type="ARBA" id="ARBA00038076"/>
    </source>
</evidence>
<keyword evidence="5 7" id="KW-0472">Membrane</keyword>
<dbReference type="Pfam" id="PF02687">
    <property type="entry name" value="FtsX"/>
    <property type="match status" value="2"/>
</dbReference>
<dbReference type="GO" id="GO:0005886">
    <property type="term" value="C:plasma membrane"/>
    <property type="evidence" value="ECO:0007669"/>
    <property type="project" value="UniProtKB-SubCell"/>
</dbReference>
<evidence type="ECO:0000256" key="7">
    <source>
        <dbReference type="SAM" id="Phobius"/>
    </source>
</evidence>
<keyword evidence="3 7" id="KW-0812">Transmembrane</keyword>
<protein>
    <recommendedName>
        <fullName evidence="8">ABC3 transporter permease C-terminal domain-containing protein</fullName>
    </recommendedName>
</protein>
<evidence type="ECO:0000256" key="1">
    <source>
        <dbReference type="ARBA" id="ARBA00004651"/>
    </source>
</evidence>
<evidence type="ECO:0000256" key="2">
    <source>
        <dbReference type="ARBA" id="ARBA00022475"/>
    </source>
</evidence>
<gene>
    <name evidence="9" type="ORF">CA984_26050</name>
</gene>
<evidence type="ECO:0000256" key="4">
    <source>
        <dbReference type="ARBA" id="ARBA00022989"/>
    </source>
</evidence>
<comment type="caution">
    <text evidence="9">The sequence shown here is derived from an EMBL/GenBank/DDBJ whole genome shotgun (WGS) entry which is preliminary data.</text>
</comment>
<feature type="transmembrane region" description="Helical" evidence="7">
    <location>
        <begin position="103"/>
        <end position="134"/>
    </location>
</feature>
<evidence type="ECO:0000259" key="8">
    <source>
        <dbReference type="Pfam" id="PF02687"/>
    </source>
</evidence>
<feature type="domain" description="ABC3 transporter permease C-terminal" evidence="8">
    <location>
        <begin position="511"/>
        <end position="626"/>
    </location>
</feature>
<comment type="subcellular location">
    <subcellularLocation>
        <location evidence="1">Cell membrane</location>
        <topology evidence="1">Multi-pass membrane protein</topology>
    </subcellularLocation>
</comment>
<feature type="domain" description="ABC3 transporter permease C-terminal" evidence="8">
    <location>
        <begin position="61"/>
        <end position="178"/>
    </location>
</feature>
<feature type="transmembrane region" description="Helical" evidence="7">
    <location>
        <begin position="61"/>
        <end position="82"/>
    </location>
</feature>
<dbReference type="RefSeq" id="WP_086576185.1">
    <property type="nucleotide sequence ID" value="NZ_NGFP01000134.1"/>
</dbReference>
<dbReference type="GO" id="GO:0022857">
    <property type="term" value="F:transmembrane transporter activity"/>
    <property type="evidence" value="ECO:0007669"/>
    <property type="project" value="TreeGrafter"/>
</dbReference>
<dbReference type="InterPro" id="IPR003838">
    <property type="entry name" value="ABC3_permease_C"/>
</dbReference>
<feature type="transmembrane region" description="Helical" evidence="7">
    <location>
        <begin position="238"/>
        <end position="259"/>
    </location>
</feature>
<dbReference type="PANTHER" id="PTHR30572:SF4">
    <property type="entry name" value="ABC TRANSPORTER PERMEASE YTRF"/>
    <property type="match status" value="1"/>
</dbReference>
<keyword evidence="2" id="KW-1003">Cell membrane</keyword>
<evidence type="ECO:0000256" key="3">
    <source>
        <dbReference type="ARBA" id="ARBA00022692"/>
    </source>
</evidence>
<feature type="transmembrane region" description="Helical" evidence="7">
    <location>
        <begin position="20"/>
        <end position="41"/>
    </location>
</feature>
<proteinExistence type="inferred from homology"/>
<sequence length="636" mass="65986">MITLLPVAAATLRRRWTGFAGAFVALTLGVALISAVGALVINVPDNTDPQGPSLAKILQFMAGMGGFVAIFVVAGTFAFAVAQRRHETALLRAIGATPRQVRLLILAESLVIGLLSAVAGCLLGLIMAPAMAAWLTAQGLAPGGFAPSTSPTPLLLAALAGVAVALAGSFAASRRASGVRPAEALGDAVVDRKVMTRGRWLWFLFFLVAAVIAVYSRMSVPDYMLLDPGMRGPDAMATFSLELDLLAIVGFTLLTPLLIPPLVRLFTLPLPVLPGAAILLARQNALAAVRRTVSTATPVFLVIGLSGSVVGGTLAFTAARDAQSHTTSTARYVIEPVDGPALSASVMRALGDLPGVRTTAVVSTSINGLGSASTPFAALSIDGDPGTAWHLDTVTGSLADLRGRTVAVSSDLARAFRWEVGEQLRTRLPDGASATLQLAATFKPTFNVPEVLLSYAAVSGHAQPARAYLSAPPAPAPAGTVVTPIENWTDPRTATSDHQQTLTLVAILGPALLYALIAIVNTMIMSTGDRLRDFATLQLTGGTRRQVLRMVGAETVVVVATATALGLIVTAATQTGTLWLINNGILDGQAPIPFSLPWSTVGVSVAVCLFLALLSSLLPARLALRRRPLELAGVRE</sequence>
<evidence type="ECO:0000313" key="9">
    <source>
        <dbReference type="EMBL" id="OUC93508.1"/>
    </source>
</evidence>
<dbReference type="InterPro" id="IPR050250">
    <property type="entry name" value="Macrolide_Exporter_MacB"/>
</dbReference>
<feature type="transmembrane region" description="Helical" evidence="7">
    <location>
        <begin position="601"/>
        <end position="620"/>
    </location>
</feature>
<evidence type="ECO:0000256" key="5">
    <source>
        <dbReference type="ARBA" id="ARBA00023136"/>
    </source>
</evidence>
<accession>A0A243RFI6</accession>